<dbReference type="Pfam" id="PF01796">
    <property type="entry name" value="OB_ChsH2_C"/>
    <property type="match status" value="1"/>
</dbReference>
<dbReference type="AlphaFoldDB" id="A0A4R7HWY5"/>
<reference evidence="2 3" key="1">
    <citation type="submission" date="2019-03" db="EMBL/GenBank/DDBJ databases">
        <title>Sequencing the genomes of 1000 actinobacteria strains.</title>
        <authorList>
            <person name="Klenk H.-P."/>
        </authorList>
    </citation>
    <scope>NUCLEOTIDE SEQUENCE [LARGE SCALE GENOMIC DNA]</scope>
    <source>
        <strain evidence="2 3">DSM 18936</strain>
    </source>
</reference>
<evidence type="ECO:0000313" key="3">
    <source>
        <dbReference type="Proteomes" id="UP000294558"/>
    </source>
</evidence>
<accession>A0A4R7HWY5</accession>
<dbReference type="SUPFAM" id="SSF50249">
    <property type="entry name" value="Nucleic acid-binding proteins"/>
    <property type="match status" value="1"/>
</dbReference>
<dbReference type="InterPro" id="IPR012340">
    <property type="entry name" value="NA-bd_OB-fold"/>
</dbReference>
<gene>
    <name evidence="2" type="ORF">BDK89_0538</name>
</gene>
<proteinExistence type="predicted"/>
<keyword evidence="3" id="KW-1185">Reference proteome</keyword>
<evidence type="ECO:0000313" key="2">
    <source>
        <dbReference type="EMBL" id="TDT14979.1"/>
    </source>
</evidence>
<dbReference type="EMBL" id="SOAU01000001">
    <property type="protein sequence ID" value="TDT14979.1"/>
    <property type="molecule type" value="Genomic_DNA"/>
</dbReference>
<sequence length="64" mass="6720">MVRVPVPGRTPPYAVAYVDLDDGPRLLAHVRQPTDAVDRVAPGTPVEVVGTTDAGDPLVEIVTS</sequence>
<feature type="domain" description="ChsH2 C-terminal OB-fold" evidence="1">
    <location>
        <begin position="6"/>
        <end position="50"/>
    </location>
</feature>
<evidence type="ECO:0000259" key="1">
    <source>
        <dbReference type="Pfam" id="PF01796"/>
    </source>
</evidence>
<dbReference type="Proteomes" id="UP000294558">
    <property type="component" value="Unassembled WGS sequence"/>
</dbReference>
<dbReference type="InterPro" id="IPR002878">
    <property type="entry name" value="ChsH2_C"/>
</dbReference>
<protein>
    <submittedName>
        <fullName evidence="2">Acyl-CoA-associated DUF35 OB-fold domain-containing protein</fullName>
    </submittedName>
</protein>
<name>A0A4R7HWY5_9ACTN</name>
<comment type="caution">
    <text evidence="2">The sequence shown here is derived from an EMBL/GenBank/DDBJ whole genome shotgun (WGS) entry which is preliminary data.</text>
</comment>
<organism evidence="2 3">
    <name type="scientific">Ilumatobacter fluminis</name>
    <dbReference type="NCBI Taxonomy" id="467091"/>
    <lineage>
        <taxon>Bacteria</taxon>
        <taxon>Bacillati</taxon>
        <taxon>Actinomycetota</taxon>
        <taxon>Acidimicrobiia</taxon>
        <taxon>Acidimicrobiales</taxon>
        <taxon>Ilumatobacteraceae</taxon>
        <taxon>Ilumatobacter</taxon>
    </lineage>
</organism>